<name>A0A2S1SH89_9FLAO</name>
<feature type="domain" description="Bacterial Ig-like" evidence="1">
    <location>
        <begin position="858"/>
        <end position="948"/>
    </location>
</feature>
<reference evidence="2 3" key="1">
    <citation type="submission" date="2018-05" db="EMBL/GenBank/DDBJ databases">
        <title>Genome sequencing of Flavobacterium sp. HYN0049.</title>
        <authorList>
            <person name="Yi H."/>
            <person name="Baek C."/>
        </authorList>
    </citation>
    <scope>NUCLEOTIDE SEQUENCE [LARGE SCALE GENOMIC DNA]</scope>
    <source>
        <strain evidence="2 3">HYN0049</strain>
    </source>
</reference>
<proteinExistence type="predicted"/>
<dbReference type="Pfam" id="PF19078">
    <property type="entry name" value="Big_12"/>
    <property type="match status" value="11"/>
</dbReference>
<evidence type="ECO:0000259" key="1">
    <source>
        <dbReference type="Pfam" id="PF19078"/>
    </source>
</evidence>
<organism evidence="2 3">
    <name type="scientific">Flavobacterium pallidum</name>
    <dbReference type="NCBI Taxonomy" id="2172098"/>
    <lineage>
        <taxon>Bacteria</taxon>
        <taxon>Pseudomonadati</taxon>
        <taxon>Bacteroidota</taxon>
        <taxon>Flavobacteriia</taxon>
        <taxon>Flavobacteriales</taxon>
        <taxon>Flavobacteriaceae</taxon>
        <taxon>Flavobacterium</taxon>
    </lineage>
</organism>
<dbReference type="EMBL" id="CP029187">
    <property type="protein sequence ID" value="AWI25778.1"/>
    <property type="molecule type" value="Genomic_DNA"/>
</dbReference>
<sequence>MVSSLDAGAQTLVAGDIVILGISADSGPTPQGEFCWMPLINLNSGTVIYFTDAGWNDQDNAFMGAAAASESLIKYTVPAAGVLAGVPQVVSNWTATAPTNYQCVTGTKCGERAAGFNLPNSGDQIIVFTSTTATTSSSFGTLGFFTPIFAATTATLNWASATGNTASYNASSLRNNVSNLPDGLVDGSTAVAVGMGSLEADEADNIRYEANPASGSRAVLLSNIATRAKWGRYDGTAGAEFPDLTVGGVATGWTNKLAGNYSVTGSDNIKPVCQSITLVGSPAANATSVSFTVTFDETVSNVSTDDFTVSTATGNASGTVSGVSGSGTTYTVSVSTATNTAGSFRLNLNGNTNIVDAYGNGNGTNGTVAAFTTGATHTMDRINPTVTISSAQTSPTNVASITINISFSESVTGFDINDVVVGNGTKSNFSGSGNSYSLLVAPTADGAVTVSVAAGVAVDAASNNNNAATNFSITSDRTSPTVSISGASGTTNASSIPLTITFSESVTGFVVGDITVSGGTLNTFSGSGTTYTVNLAPTTNGTVAVNISGGVATDGPGNGNAAASQYSIVYDNIQPTVSISSATANPTNSNSIPVTVTFSESVANFIATDVTIGNGSLNSFSGSGTTYTFNVVPTANTTVTVAVNAGVANDAAGNTNTAATSLTRVHDSQQPTVSITSITSNPTNSTSIPVTVTFSESVSNFVSGDVTVGNGTLNTFSGSGTTYTFNIVPSANGPVTVDVNAGVANDAAGNLNTAATQLSRTFDNVQPGTSITSGAANPTNANIPVTVTFSESVVNFVSGDVSVGNGTLNSFSGSGTTYTFTIVPAANGAVTVNVGAGVANDAAGNVNTAATQLSRTFDNVQPTVSISSAAANPTNSGSIAVTVTFSESVANFISTDVVVGNGTLNTFSGSGTTYTFNIVPSANGTVTVNVGAGVADDAAGNTNTAATQFSIVYDNVQPTVSISSAAPNPTNANIPVTISFSESVANFVQGDITISNGSINSFSGSGSTYTFTVVPSANGTVTLDVSAGVANDAAGNTNTAATQLSRTFDNTQPTVSISSAVPNPTNSGSIAVTVTFSESVSNFIATDVTIGNGTLNSFSGSGTTYTFNIAPSANGTVTADIAAGVANDAAGNTNTAATQFSRVYDAVQPSVAITSPGTTNPTNANSFQVTVTFSESVVNFVSGDITVGNGSLSNFSGSGTTYTATVTPTADGTVTVNVSAGVANDAAGNGNTAASQYSVVSDKNGPAVTISSSANNPTNLSTIPLTFTFAESVTNFIATDIFVSSGTISGFSGSGTTYTANLIPSSDATINVFVFAGVANDAAGNGNTVGTFAITSDRTRPTVTISSPQSTPTSANPIVININFSEPVVNFIQTDITATGGTLSGFSGSGSSYSVNLTPTGNGNKVVNVAANVATDAAGNNNFAATQFSIFYITACSQPTVWNGLFWSGGNPVATQPAIINGDYDSASANPGGFSACSLIVGSGFNAIINSGDNITITGNVTVQSGATLTFENNANLIQSGSVTTGNSGNITIKRNATMIRQDYVYWSSPVVGQNLLAFSPATLPTRFYEISETTNAFVYVNPATNTFQAAKGYAIRAPDNYVPNTPTVFEGIFTGVPRKGDISIPITHNAQGYNLIGNPYPSPINADLFLAANPSIGTIYYWTHMQQSAPSGANYASYNATGAAAASNTVPASALPNGTIQTGQGFMALANAAGNAVFTNSMRVNNTDDQFYRASNNPEQKSRIWLNLSSSQGSINQMLLGYVAEATNDFDLRFDGKLVELQGTKLYSVINDSEYVIQGRALPFADTDVVRLGFRTDVAGTYTISLDHVDGLFSDAQDVFLKDNLTGAIHNIKLSDYNFAATAGTYHNRFEVVYQNSPLGTATPVLDSSQVVLYKDQGIVKINSGAIAMDNVKVFDIRGRLIYEKRNINASETALTDLNVDQEVLLVQITSTDGRMITKKAVN</sequence>
<dbReference type="KEGG" id="fpal:HYN49_07615"/>
<keyword evidence="3" id="KW-1185">Reference proteome</keyword>
<dbReference type="NCBIfam" id="NF033708">
    <property type="entry name" value="T9SS_Cterm_ChiA"/>
    <property type="match status" value="1"/>
</dbReference>
<protein>
    <recommendedName>
        <fullName evidence="1">Bacterial Ig-like domain-containing protein</fullName>
    </recommendedName>
</protein>
<dbReference type="PANTHER" id="PTHR34677">
    <property type="match status" value="1"/>
</dbReference>
<feature type="domain" description="Bacterial Ig-like" evidence="1">
    <location>
        <begin position="763"/>
        <end position="852"/>
    </location>
</feature>
<evidence type="ECO:0000313" key="3">
    <source>
        <dbReference type="Proteomes" id="UP000244937"/>
    </source>
</evidence>
<feature type="domain" description="Bacterial Ig-like" evidence="1">
    <location>
        <begin position="1242"/>
        <end position="1328"/>
    </location>
</feature>
<accession>A0A2S1SH89</accession>
<feature type="domain" description="Bacterial Ig-like" evidence="1">
    <location>
        <begin position="954"/>
        <end position="1043"/>
    </location>
</feature>
<dbReference type="PANTHER" id="PTHR34677:SF3">
    <property type="entry name" value="BACTERIAL IG-LIKE DOMAIN-CONTAINING PROTEIN"/>
    <property type="match status" value="1"/>
</dbReference>
<dbReference type="InterPro" id="IPR044048">
    <property type="entry name" value="Big_12"/>
</dbReference>
<feature type="domain" description="Bacterial Ig-like" evidence="1">
    <location>
        <begin position="1145"/>
        <end position="1236"/>
    </location>
</feature>
<feature type="domain" description="Bacterial Ig-like" evidence="1">
    <location>
        <begin position="1049"/>
        <end position="1138"/>
    </location>
</feature>
<feature type="domain" description="Bacterial Ig-like" evidence="1">
    <location>
        <begin position="476"/>
        <end position="565"/>
    </location>
</feature>
<evidence type="ECO:0000313" key="2">
    <source>
        <dbReference type="EMBL" id="AWI25778.1"/>
    </source>
</evidence>
<feature type="domain" description="Bacterial Ig-like" evidence="1">
    <location>
        <begin position="1337"/>
        <end position="1426"/>
    </location>
</feature>
<gene>
    <name evidence="2" type="ORF">HYN49_07615</name>
</gene>
<feature type="domain" description="Bacterial Ig-like" evidence="1">
    <location>
        <begin position="380"/>
        <end position="469"/>
    </location>
</feature>
<feature type="domain" description="Bacterial Ig-like" evidence="1">
    <location>
        <begin position="667"/>
        <end position="757"/>
    </location>
</feature>
<feature type="domain" description="Bacterial Ig-like" evidence="1">
    <location>
        <begin position="571"/>
        <end position="662"/>
    </location>
</feature>
<dbReference type="Proteomes" id="UP000244937">
    <property type="component" value="Chromosome"/>
</dbReference>